<organism evidence="6 7">
    <name type="scientific">Zalophus californianus</name>
    <name type="common">California sealion</name>
    <dbReference type="NCBI Taxonomy" id="9704"/>
    <lineage>
        <taxon>Eukaryota</taxon>
        <taxon>Metazoa</taxon>
        <taxon>Chordata</taxon>
        <taxon>Craniata</taxon>
        <taxon>Vertebrata</taxon>
        <taxon>Euteleostomi</taxon>
        <taxon>Mammalia</taxon>
        <taxon>Eutheria</taxon>
        <taxon>Laurasiatheria</taxon>
        <taxon>Carnivora</taxon>
        <taxon>Caniformia</taxon>
        <taxon>Pinnipedia</taxon>
        <taxon>Otariidae</taxon>
        <taxon>Zalophus</taxon>
    </lineage>
</organism>
<keyword evidence="2" id="KW-0472">Membrane</keyword>
<dbReference type="InterPro" id="IPR016054">
    <property type="entry name" value="LY6_UPA_recep-like"/>
</dbReference>
<accession>A0A6J2BGI8</accession>
<dbReference type="GO" id="GO:0098552">
    <property type="term" value="C:side of membrane"/>
    <property type="evidence" value="ECO:0007669"/>
    <property type="project" value="UniProtKB-KW"/>
</dbReference>
<dbReference type="PANTHER" id="PTHR16983:SF10">
    <property type="entry name" value="PROTEIN QUIVER"/>
    <property type="match status" value="1"/>
</dbReference>
<dbReference type="InterPro" id="IPR018363">
    <property type="entry name" value="CD59_antigen_CS"/>
</dbReference>
<dbReference type="SUPFAM" id="SSF57302">
    <property type="entry name" value="Snake toxin-like"/>
    <property type="match status" value="1"/>
</dbReference>
<dbReference type="PANTHER" id="PTHR16983">
    <property type="entry name" value="UPAR/LY6 DOMAIN-CONTAINING PROTEIN"/>
    <property type="match status" value="1"/>
</dbReference>
<evidence type="ECO:0000256" key="2">
    <source>
        <dbReference type="ARBA" id="ARBA00022622"/>
    </source>
</evidence>
<feature type="chain" id="PRO_5027013029" evidence="4">
    <location>
        <begin position="19"/>
        <end position="127"/>
    </location>
</feature>
<proteinExistence type="predicted"/>
<dbReference type="AlphaFoldDB" id="A0A6J2BGI8"/>
<keyword evidence="2" id="KW-0449">Lipoprotein</keyword>
<keyword evidence="2" id="KW-0325">Glycoprotein</keyword>
<comment type="subcellular location">
    <subcellularLocation>
        <location evidence="1">Membrane</location>
        <topology evidence="1">Lipid-anchor</topology>
        <topology evidence="1">GPI-anchor</topology>
    </subcellularLocation>
</comment>
<name>A0A6J2BGI8_ZALCA</name>
<dbReference type="SMART" id="SM00134">
    <property type="entry name" value="LU"/>
    <property type="match status" value="1"/>
</dbReference>
<dbReference type="FunFam" id="2.10.60.10:FF:000003">
    <property type="entry name" value="lymphocyte antigen 6E isoform X1"/>
    <property type="match status" value="1"/>
</dbReference>
<dbReference type="Proteomes" id="UP000515165">
    <property type="component" value="Chromosome 4"/>
</dbReference>
<evidence type="ECO:0000256" key="1">
    <source>
        <dbReference type="ARBA" id="ARBA00004589"/>
    </source>
</evidence>
<evidence type="ECO:0000256" key="4">
    <source>
        <dbReference type="SAM" id="SignalP"/>
    </source>
</evidence>
<dbReference type="OrthoDB" id="9749649at2759"/>
<evidence type="ECO:0000256" key="3">
    <source>
        <dbReference type="ARBA" id="ARBA00022729"/>
    </source>
</evidence>
<dbReference type="CDD" id="cd00117">
    <property type="entry name" value="TFP"/>
    <property type="match status" value="1"/>
</dbReference>
<gene>
    <name evidence="7" type="primary">LOC113911221</name>
</gene>
<dbReference type="Gene3D" id="2.10.60.10">
    <property type="entry name" value="CD59"/>
    <property type="match status" value="1"/>
</dbReference>
<keyword evidence="6" id="KW-1185">Reference proteome</keyword>
<dbReference type="RefSeq" id="XP_027429327.1">
    <property type="nucleotide sequence ID" value="XM_027573526.1"/>
</dbReference>
<keyword evidence="3 4" id="KW-0732">Signal</keyword>
<feature type="signal peptide" evidence="4">
    <location>
        <begin position="1"/>
        <end position="18"/>
    </location>
</feature>
<sequence>MRAIVLLAALLCQGGAWALRCHNCTNTEGSTCSGPTVCPRSAQACLSQKLSMDLHDKKLTVAVKTCAQSCENPPPTQPRASVKEMRLYLYCCETDLCNGVGNQGLGATAMGLMLVASVLVTLPGAFL</sequence>
<dbReference type="PROSITE" id="PS00983">
    <property type="entry name" value="LY6_UPAR"/>
    <property type="match status" value="1"/>
</dbReference>
<dbReference type="KEGG" id="zca:113911221"/>
<protein>
    <submittedName>
        <fullName evidence="7">LOW QUALITY PROTEIN: lymphocyte antigen 6B-like</fullName>
    </submittedName>
</protein>
<dbReference type="InterPro" id="IPR051110">
    <property type="entry name" value="Ly-6/neurotoxin-like_GPI-ap"/>
</dbReference>
<evidence type="ECO:0000313" key="6">
    <source>
        <dbReference type="Proteomes" id="UP000515165"/>
    </source>
</evidence>
<dbReference type="Pfam" id="PF00021">
    <property type="entry name" value="UPAR_LY6"/>
    <property type="match status" value="1"/>
</dbReference>
<dbReference type="InterPro" id="IPR045860">
    <property type="entry name" value="Snake_toxin-like_sf"/>
</dbReference>
<keyword evidence="2" id="KW-0336">GPI-anchor</keyword>
<reference evidence="7" key="1">
    <citation type="submission" date="2025-08" db="UniProtKB">
        <authorList>
            <consortium name="RefSeq"/>
        </authorList>
    </citation>
    <scope>IDENTIFICATION</scope>
    <source>
        <tissue evidence="7">Blood</tissue>
    </source>
</reference>
<feature type="domain" description="UPAR/Ly6" evidence="5">
    <location>
        <begin position="19"/>
        <end position="110"/>
    </location>
</feature>
<dbReference type="GeneID" id="113911221"/>
<evidence type="ECO:0000313" key="7">
    <source>
        <dbReference type="RefSeq" id="XP_027429327.1"/>
    </source>
</evidence>
<evidence type="ECO:0000259" key="5">
    <source>
        <dbReference type="SMART" id="SM00134"/>
    </source>
</evidence>